<protein>
    <recommendedName>
        <fullName evidence="3">DUF695 domain-containing protein</fullName>
    </recommendedName>
</protein>
<evidence type="ECO:0000313" key="1">
    <source>
        <dbReference type="EMBL" id="MTI23742.1"/>
    </source>
</evidence>
<dbReference type="Proteomes" id="UP000798808">
    <property type="component" value="Unassembled WGS sequence"/>
</dbReference>
<evidence type="ECO:0008006" key="3">
    <source>
        <dbReference type="Google" id="ProtNLM"/>
    </source>
</evidence>
<keyword evidence="2" id="KW-1185">Reference proteome</keyword>
<reference evidence="1 2" key="1">
    <citation type="submission" date="2019-02" db="EMBL/GenBank/DDBJ databases">
        <authorList>
            <person name="Goldberg S.R."/>
            <person name="Haltli B.A."/>
            <person name="Correa H."/>
            <person name="Russell K.G."/>
        </authorList>
    </citation>
    <scope>NUCLEOTIDE SEQUENCE [LARGE SCALE GENOMIC DNA]</scope>
    <source>
        <strain evidence="1 2">JCM 16186</strain>
    </source>
</reference>
<dbReference type="EMBL" id="SMLW01000292">
    <property type="protein sequence ID" value="MTI23742.1"/>
    <property type="molecule type" value="Genomic_DNA"/>
</dbReference>
<accession>A0ABW9RIK7</accession>
<organism evidence="1 2">
    <name type="scientific">Fulvivirga kasyanovii</name>
    <dbReference type="NCBI Taxonomy" id="396812"/>
    <lineage>
        <taxon>Bacteria</taxon>
        <taxon>Pseudomonadati</taxon>
        <taxon>Bacteroidota</taxon>
        <taxon>Cytophagia</taxon>
        <taxon>Cytophagales</taxon>
        <taxon>Fulvivirgaceae</taxon>
        <taxon>Fulvivirga</taxon>
    </lineage>
</organism>
<proteinExistence type="predicted"/>
<comment type="caution">
    <text evidence="1">The sequence shown here is derived from an EMBL/GenBank/DDBJ whole genome shotgun (WGS) entry which is preliminary data.</text>
</comment>
<sequence>MEDMELTDINLFWADFTAIEGELRADPENKDLIDKIDLMVKKLGSYDWEYGPFEDHFYFCISPHFDKELIPSIEEIMNYAPSSNYWEFMVGKPRKKELLSRFVIYDSDNREVVVDTDGWECIIYRFEDGTYDLDVKMNIKLESEDMKYLALDIHLTNILGEKVYLSIIEGIDIVDEFDDEVKNRAVRFNEIAKYIKRSDMIRH</sequence>
<name>A0ABW9RIK7_9BACT</name>
<dbReference type="RefSeq" id="WP_155168990.1">
    <property type="nucleotide sequence ID" value="NZ_BAAAFL010000029.1"/>
</dbReference>
<gene>
    <name evidence="1" type="ORF">E1163_02135</name>
</gene>
<evidence type="ECO:0000313" key="2">
    <source>
        <dbReference type="Proteomes" id="UP000798808"/>
    </source>
</evidence>